<evidence type="ECO:0000259" key="1">
    <source>
        <dbReference type="Pfam" id="PF12728"/>
    </source>
</evidence>
<feature type="domain" description="Helix-turn-helix" evidence="1">
    <location>
        <begin position="8"/>
        <end position="53"/>
    </location>
</feature>
<name>A0A022KXA5_9MICO</name>
<dbReference type="STRING" id="1249481.D641_0104435"/>
<dbReference type="NCBIfam" id="TIGR01764">
    <property type="entry name" value="excise"/>
    <property type="match status" value="1"/>
</dbReference>
<comment type="caution">
    <text evidence="2">The sequence shown here is derived from an EMBL/GenBank/DDBJ whole genome shotgun (WGS) entry which is preliminary data.</text>
</comment>
<organism evidence="2 3">
    <name type="scientific">Brachybacterium muris UCD-AY4</name>
    <dbReference type="NCBI Taxonomy" id="1249481"/>
    <lineage>
        <taxon>Bacteria</taxon>
        <taxon>Bacillati</taxon>
        <taxon>Actinomycetota</taxon>
        <taxon>Actinomycetes</taxon>
        <taxon>Micrococcales</taxon>
        <taxon>Dermabacteraceae</taxon>
        <taxon>Brachybacterium</taxon>
    </lineage>
</organism>
<dbReference type="InterPro" id="IPR010093">
    <property type="entry name" value="SinI_DNA-bd"/>
</dbReference>
<dbReference type="EMBL" id="AORC01000004">
    <property type="protein sequence ID" value="EYT50516.1"/>
    <property type="molecule type" value="Genomic_DNA"/>
</dbReference>
<gene>
    <name evidence="2" type="ORF">D641_0104435</name>
</gene>
<dbReference type="RefSeq" id="WP_150108283.1">
    <property type="nucleotide sequence ID" value="NZ_AORC01000004.1"/>
</dbReference>
<dbReference type="InterPro" id="IPR041657">
    <property type="entry name" value="HTH_17"/>
</dbReference>
<keyword evidence="3" id="KW-1185">Reference proteome</keyword>
<dbReference type="GO" id="GO:0003677">
    <property type="term" value="F:DNA binding"/>
    <property type="evidence" value="ECO:0007669"/>
    <property type="project" value="InterPro"/>
</dbReference>
<dbReference type="AlphaFoldDB" id="A0A022KXA5"/>
<dbReference type="HOGENOM" id="CLU_140176_14_3_11"/>
<sequence>METLFVPIEEAARAIGGSRSTVYRLIETGDLERVKIGRRALVTTESIREYVARLSAAAGA</sequence>
<reference evidence="2 3" key="1">
    <citation type="journal article" date="2013" name="Genome Announc.">
        <title>Draft genome sequence of an Actinobacterium, Brachybacterium muris strain UCD-AY4.</title>
        <authorList>
            <person name="Lo J.R."/>
            <person name="Lang J.M."/>
            <person name="Darling A.E."/>
            <person name="Eisen J.A."/>
            <person name="Coil D.A."/>
        </authorList>
    </citation>
    <scope>NUCLEOTIDE SEQUENCE [LARGE SCALE GENOMIC DNA]</scope>
    <source>
        <strain evidence="2 3">UCD-AY4</strain>
    </source>
</reference>
<dbReference type="Pfam" id="PF12728">
    <property type="entry name" value="HTH_17"/>
    <property type="match status" value="1"/>
</dbReference>
<evidence type="ECO:0000313" key="3">
    <source>
        <dbReference type="Proteomes" id="UP000019754"/>
    </source>
</evidence>
<accession>A0A022KXA5</accession>
<dbReference type="Proteomes" id="UP000019754">
    <property type="component" value="Unassembled WGS sequence"/>
</dbReference>
<proteinExistence type="predicted"/>
<dbReference type="OrthoDB" id="1853825at2"/>
<evidence type="ECO:0000313" key="2">
    <source>
        <dbReference type="EMBL" id="EYT50516.1"/>
    </source>
</evidence>
<protein>
    <submittedName>
        <fullName evidence="2">Excisionase</fullName>
    </submittedName>
</protein>